<keyword evidence="7" id="KW-0234">DNA repair</keyword>
<evidence type="ECO:0000256" key="8">
    <source>
        <dbReference type="ARBA" id="ARBA00023242"/>
    </source>
</evidence>
<dbReference type="Proteomes" id="UP000274131">
    <property type="component" value="Unassembled WGS sequence"/>
</dbReference>
<dbReference type="GO" id="GO:0003684">
    <property type="term" value="F:damaged DNA binding"/>
    <property type="evidence" value="ECO:0007669"/>
    <property type="project" value="InterPro"/>
</dbReference>
<dbReference type="PROSITE" id="PS50173">
    <property type="entry name" value="UMUC"/>
    <property type="match status" value="1"/>
</dbReference>
<name>A0A0N4V2I5_ENTVE</name>
<dbReference type="WBParaSite" id="EVEC_0000420901-mRNA-1">
    <property type="protein sequence ID" value="EVEC_0000420901-mRNA-1"/>
    <property type="gene ID" value="EVEC_0000420901"/>
</dbReference>
<evidence type="ECO:0000256" key="3">
    <source>
        <dbReference type="ARBA" id="ARBA00022695"/>
    </source>
</evidence>
<dbReference type="GO" id="GO:0009314">
    <property type="term" value="P:response to radiation"/>
    <property type="evidence" value="ECO:0007669"/>
    <property type="project" value="TreeGrafter"/>
</dbReference>
<dbReference type="STRING" id="51028.A0A0N4V2I5"/>
<reference evidence="12 13" key="2">
    <citation type="submission" date="2018-10" db="EMBL/GenBank/DDBJ databases">
        <authorList>
            <consortium name="Pathogen Informatics"/>
        </authorList>
    </citation>
    <scope>NUCLEOTIDE SEQUENCE [LARGE SCALE GENOMIC DNA]</scope>
</reference>
<dbReference type="InterPro" id="IPR043502">
    <property type="entry name" value="DNA/RNA_pol_sf"/>
</dbReference>
<evidence type="ECO:0000256" key="1">
    <source>
        <dbReference type="ARBA" id="ARBA00004123"/>
    </source>
</evidence>
<dbReference type="PIRSF" id="PIRSF036603">
    <property type="entry name" value="DPol_eta"/>
    <property type="match status" value="1"/>
</dbReference>
<evidence type="ECO:0000313" key="14">
    <source>
        <dbReference type="WBParaSite" id="EVEC_0000420901-mRNA-1"/>
    </source>
</evidence>
<keyword evidence="3" id="KW-0548">Nucleotidyltransferase</keyword>
<evidence type="ECO:0000313" key="12">
    <source>
        <dbReference type="EMBL" id="VDD88974.1"/>
    </source>
</evidence>
<dbReference type="EMBL" id="UXUI01007715">
    <property type="protein sequence ID" value="VDD88974.1"/>
    <property type="molecule type" value="Genomic_DNA"/>
</dbReference>
<evidence type="ECO:0000313" key="13">
    <source>
        <dbReference type="Proteomes" id="UP000274131"/>
    </source>
</evidence>
<dbReference type="Gene3D" id="3.30.70.270">
    <property type="match status" value="1"/>
</dbReference>
<keyword evidence="13" id="KW-1185">Reference proteome</keyword>
<sequence>MKQQRTIALIDMDCFYAQVEQRLQPHLWGKPVAVVQYSNYKGGGYVSRILAASYEARKYGVGRSGMFGDEAKKICPELTLCYVPQCEHSDKADLSRYRDASDEIFNVLNNFDSRIIVEKASIDEAFLDLTELVEFVIESENVSQRVFFLRNNLPIPCMIFKPIRIIEHEYATSLEYFPTTHIADEQDERPADNPEWQYDRVKNLCQWMAKAAVEGGEKQYLEDRGILDQFFKLRLAVGAEIVEQVRRRIKEETQFHCSAGISINKMLSKLICSKHKPKEQTVLSSDMIPTLFRTTNIRSVRNLGGKLGKALSESFNIQVIRFDSSFLFLLFVTSSRLTFIGTMADLSKIPLDTLQVRFPAQATWIYELAKGNLGVDDEEVKPRDKQTSIAVSKNFPIPLTVLDDVRSWLDGLSKEITKRLLEDQVKNKRTAQTLHVNCVFKSQQSGRSFEIKSYSSTAILNMCWPYIRGLNRAKSSGSWEPPIFNISLSAGRFREGIDSSSRQITEWMLQKAEQLVAGVEEAGPSRSADEKSLSPSKILETAKMTSGEVVNPSFKVDEFLPKTIEDIPKDMLNNLPEDIKKEIADYCKHGGSGTVGSSRVGQKSVASKEHAGKKRKKAVPEREVASKKISQFFQKGS</sequence>
<comment type="subcellular location">
    <subcellularLocation>
        <location evidence="1">Nucleus</location>
    </subcellularLocation>
</comment>
<dbReference type="InterPro" id="IPR001126">
    <property type="entry name" value="UmuC"/>
</dbReference>
<dbReference type="GO" id="GO:0035861">
    <property type="term" value="C:site of double-strand break"/>
    <property type="evidence" value="ECO:0007669"/>
    <property type="project" value="TreeGrafter"/>
</dbReference>
<keyword evidence="5" id="KW-0227">DNA damage</keyword>
<feature type="region of interest" description="Disordered" evidence="10">
    <location>
        <begin position="587"/>
        <end position="623"/>
    </location>
</feature>
<dbReference type="FunFam" id="3.40.1170.60:FF:000003">
    <property type="entry name" value="DNA polymerase eta"/>
    <property type="match status" value="1"/>
</dbReference>
<evidence type="ECO:0000256" key="5">
    <source>
        <dbReference type="ARBA" id="ARBA00022763"/>
    </source>
</evidence>
<feature type="domain" description="UmuC" evidence="11">
    <location>
        <begin position="7"/>
        <end position="304"/>
    </location>
</feature>
<evidence type="ECO:0000256" key="7">
    <source>
        <dbReference type="ARBA" id="ARBA00023204"/>
    </source>
</evidence>
<dbReference type="GO" id="GO:0042276">
    <property type="term" value="P:error-prone translesion synthesis"/>
    <property type="evidence" value="ECO:0007669"/>
    <property type="project" value="TreeGrafter"/>
</dbReference>
<keyword evidence="4" id="KW-0479">Metal-binding</keyword>
<dbReference type="GO" id="GO:0006281">
    <property type="term" value="P:DNA repair"/>
    <property type="evidence" value="ECO:0007669"/>
    <property type="project" value="UniProtKB-KW"/>
</dbReference>
<dbReference type="Pfam" id="PF00817">
    <property type="entry name" value="IMS"/>
    <property type="match status" value="1"/>
</dbReference>
<dbReference type="Gene3D" id="3.40.1170.60">
    <property type="match status" value="1"/>
</dbReference>
<keyword evidence="2" id="KW-0808">Transferase</keyword>
<dbReference type="InterPro" id="IPR036775">
    <property type="entry name" value="DNA_pol_Y-fam_lit_finger_sf"/>
</dbReference>
<dbReference type="PANTHER" id="PTHR45873">
    <property type="entry name" value="DNA POLYMERASE ETA"/>
    <property type="match status" value="1"/>
</dbReference>
<organism evidence="14">
    <name type="scientific">Enterobius vermicularis</name>
    <name type="common">Human pinworm</name>
    <dbReference type="NCBI Taxonomy" id="51028"/>
    <lineage>
        <taxon>Eukaryota</taxon>
        <taxon>Metazoa</taxon>
        <taxon>Ecdysozoa</taxon>
        <taxon>Nematoda</taxon>
        <taxon>Chromadorea</taxon>
        <taxon>Rhabditida</taxon>
        <taxon>Spirurina</taxon>
        <taxon>Oxyuridomorpha</taxon>
        <taxon>Oxyuroidea</taxon>
        <taxon>Oxyuridae</taxon>
        <taxon>Enterobius</taxon>
    </lineage>
</organism>
<evidence type="ECO:0000256" key="10">
    <source>
        <dbReference type="SAM" id="MobiDB-lite"/>
    </source>
</evidence>
<dbReference type="SUPFAM" id="SSF56672">
    <property type="entry name" value="DNA/RNA polymerases"/>
    <property type="match status" value="1"/>
</dbReference>
<dbReference type="Pfam" id="PF11799">
    <property type="entry name" value="IMS_C"/>
    <property type="match status" value="1"/>
</dbReference>
<gene>
    <name evidence="12" type="ORF">EVEC_LOCUS3917</name>
</gene>
<proteinExistence type="predicted"/>
<keyword evidence="6" id="KW-0460">Magnesium</keyword>
<dbReference type="AlphaFoldDB" id="A0A0N4V2I5"/>
<dbReference type="InterPro" id="IPR052230">
    <property type="entry name" value="DNA_polymerase_eta"/>
</dbReference>
<dbReference type="GO" id="GO:0046872">
    <property type="term" value="F:metal ion binding"/>
    <property type="evidence" value="ECO:0007669"/>
    <property type="project" value="UniProtKB-KW"/>
</dbReference>
<evidence type="ECO:0000259" key="11">
    <source>
        <dbReference type="PROSITE" id="PS50173"/>
    </source>
</evidence>
<dbReference type="SUPFAM" id="SSF100879">
    <property type="entry name" value="Lesion bypass DNA polymerase (Y-family), little finger domain"/>
    <property type="match status" value="1"/>
</dbReference>
<dbReference type="GO" id="GO:0005657">
    <property type="term" value="C:replication fork"/>
    <property type="evidence" value="ECO:0007669"/>
    <property type="project" value="TreeGrafter"/>
</dbReference>
<protein>
    <recommendedName>
        <fullName evidence="9">DNA polymerase eta</fullName>
    </recommendedName>
</protein>
<dbReference type="InterPro" id="IPR043128">
    <property type="entry name" value="Rev_trsase/Diguanyl_cyclase"/>
</dbReference>
<evidence type="ECO:0000256" key="4">
    <source>
        <dbReference type="ARBA" id="ARBA00022723"/>
    </source>
</evidence>
<dbReference type="GO" id="GO:0003887">
    <property type="term" value="F:DNA-directed DNA polymerase activity"/>
    <property type="evidence" value="ECO:0007669"/>
    <property type="project" value="TreeGrafter"/>
</dbReference>
<evidence type="ECO:0000256" key="6">
    <source>
        <dbReference type="ARBA" id="ARBA00022842"/>
    </source>
</evidence>
<reference evidence="14" key="1">
    <citation type="submission" date="2017-02" db="UniProtKB">
        <authorList>
            <consortium name="WormBaseParasite"/>
        </authorList>
    </citation>
    <scope>IDENTIFICATION</scope>
</reference>
<evidence type="ECO:0000256" key="2">
    <source>
        <dbReference type="ARBA" id="ARBA00022679"/>
    </source>
</evidence>
<keyword evidence="8" id="KW-0539">Nucleus</keyword>
<dbReference type="OrthoDB" id="5723at2759"/>
<dbReference type="GO" id="GO:0005634">
    <property type="term" value="C:nucleus"/>
    <property type="evidence" value="ECO:0007669"/>
    <property type="project" value="UniProtKB-SubCell"/>
</dbReference>
<dbReference type="InterPro" id="IPR017961">
    <property type="entry name" value="DNA_pol_Y-fam_little_finger"/>
</dbReference>
<accession>A0A0N4V2I5</accession>
<evidence type="ECO:0000256" key="9">
    <source>
        <dbReference type="ARBA" id="ARBA00044975"/>
    </source>
</evidence>
<dbReference type="Gene3D" id="3.30.1490.100">
    <property type="entry name" value="DNA polymerase, Y-family, little finger domain"/>
    <property type="match status" value="1"/>
</dbReference>
<dbReference type="PANTHER" id="PTHR45873:SF1">
    <property type="entry name" value="DNA POLYMERASE ETA"/>
    <property type="match status" value="1"/>
</dbReference>